<name>S0G7E5_9BACT</name>
<gene>
    <name evidence="3" type="primary">cofG</name>
    <name evidence="3" type="ORF">Dpo_2c05220</name>
</gene>
<dbReference type="Proteomes" id="UP000014216">
    <property type="component" value="Unassembled WGS sequence"/>
</dbReference>
<dbReference type="InterPro" id="IPR006680">
    <property type="entry name" value="Amidohydro-rel"/>
</dbReference>
<dbReference type="AlphaFoldDB" id="S0G7E5"/>
<evidence type="ECO:0000313" key="3">
    <source>
        <dbReference type="EMBL" id="EMS80821.1"/>
    </source>
</evidence>
<keyword evidence="4" id="KW-1185">Reference proteome</keyword>
<protein>
    <submittedName>
        <fullName evidence="3">7,8-didemethyl-8-hydroxy-5-deazariboflavin synthase CofG</fullName>
        <ecNumber evidence="3">2.5.1.77</ecNumber>
    </submittedName>
</protein>
<evidence type="ECO:0000259" key="2">
    <source>
        <dbReference type="Pfam" id="PF01979"/>
    </source>
</evidence>
<evidence type="ECO:0000256" key="1">
    <source>
        <dbReference type="ARBA" id="ARBA00022801"/>
    </source>
</evidence>
<dbReference type="Pfam" id="PF01979">
    <property type="entry name" value="Amidohydro_1"/>
    <property type="match status" value="1"/>
</dbReference>
<proteinExistence type="predicted"/>
<dbReference type="GO" id="GO:0016740">
    <property type="term" value="F:transferase activity"/>
    <property type="evidence" value="ECO:0007669"/>
    <property type="project" value="UniProtKB-KW"/>
</dbReference>
<dbReference type="InterPro" id="IPR011059">
    <property type="entry name" value="Metal-dep_hydrolase_composite"/>
</dbReference>
<dbReference type="InterPro" id="IPR032466">
    <property type="entry name" value="Metal_Hydrolase"/>
</dbReference>
<organism evidence="3 4">
    <name type="scientific">Desulfotignum phosphitoxidans DSM 13687</name>
    <dbReference type="NCBI Taxonomy" id="1286635"/>
    <lineage>
        <taxon>Bacteria</taxon>
        <taxon>Pseudomonadati</taxon>
        <taxon>Thermodesulfobacteriota</taxon>
        <taxon>Desulfobacteria</taxon>
        <taxon>Desulfobacterales</taxon>
        <taxon>Desulfobacteraceae</taxon>
        <taxon>Desulfotignum</taxon>
    </lineage>
</organism>
<dbReference type="PANTHER" id="PTHR43794">
    <property type="entry name" value="AMINOHYDROLASE SSNA-RELATED"/>
    <property type="match status" value="1"/>
</dbReference>
<dbReference type="EC" id="2.5.1.77" evidence="3"/>
<dbReference type="SUPFAM" id="SSF51338">
    <property type="entry name" value="Composite domain of metallo-dependent hydrolases"/>
    <property type="match status" value="1"/>
</dbReference>
<evidence type="ECO:0000313" key="4">
    <source>
        <dbReference type="Proteomes" id="UP000014216"/>
    </source>
</evidence>
<dbReference type="EMBL" id="APJX01000002">
    <property type="protein sequence ID" value="EMS80821.1"/>
    <property type="molecule type" value="Genomic_DNA"/>
</dbReference>
<accession>S0G7E5</accession>
<dbReference type="InterPro" id="IPR050287">
    <property type="entry name" value="MTA/SAH_deaminase"/>
</dbReference>
<reference evidence="3 4" key="1">
    <citation type="journal article" date="2013" name="Genome Announc.">
        <title>Draft Genome Sequence of Desulfotignum phosphitoxidans DSM 13687 Strain FiPS-3.</title>
        <authorList>
            <person name="Poehlein A."/>
            <person name="Daniel R."/>
            <person name="Simeonova D.D."/>
        </authorList>
    </citation>
    <scope>NUCLEOTIDE SEQUENCE [LARGE SCALE GENOMIC DNA]</scope>
    <source>
        <strain evidence="3 4">DSM 13687</strain>
    </source>
</reference>
<feature type="domain" description="Amidohydrolase-related" evidence="2">
    <location>
        <begin position="74"/>
        <end position="401"/>
    </location>
</feature>
<dbReference type="PANTHER" id="PTHR43794:SF11">
    <property type="entry name" value="AMIDOHYDROLASE-RELATED DOMAIN-CONTAINING PROTEIN"/>
    <property type="match status" value="1"/>
</dbReference>
<sequence>MTSYNTPGKTFVPDPRIQYIRAGNEPAVFKAKWVIKDPWTILENAGIAVAGGRITAVLDTVPSGPSVTDCGPGILMPPLVNAHMHLELSALAHRLPLGKGFEPWVKALLTARDSLGASALIRAARHAVQALPGQGTGLVGEVSTLGLTRSLLTDQGMAGVWFQEYLGTGYPAPDLAADFPLSGSAAGHAPHTTSPDLLKYLKNRTQKAGLVFSIHVAESDAEMRFIKGNNRSWHDFLIQRGIDPKDWPVGNKTPVTYLKDLGILGPHTLAVHLLQVLDTDLDLLADTQTGICLCPRSNQNLHNRIPDIPALLKRHLRPALGTDSLASCASLSLFDEMAFVRHLCPEVSPADIFAMATKNGASALGLADRFGTLSPGKQSEFIYLDTGVSSRNQVLEKVICYGTC</sequence>
<keyword evidence="1" id="KW-0378">Hydrolase</keyword>
<dbReference type="GO" id="GO:0016810">
    <property type="term" value="F:hydrolase activity, acting on carbon-nitrogen (but not peptide) bonds"/>
    <property type="evidence" value="ECO:0007669"/>
    <property type="project" value="InterPro"/>
</dbReference>
<comment type="caution">
    <text evidence="3">The sequence shown here is derived from an EMBL/GenBank/DDBJ whole genome shotgun (WGS) entry which is preliminary data.</text>
</comment>
<keyword evidence="3" id="KW-0808">Transferase</keyword>
<dbReference type="Gene3D" id="3.20.20.140">
    <property type="entry name" value="Metal-dependent hydrolases"/>
    <property type="match status" value="1"/>
</dbReference>
<dbReference type="SUPFAM" id="SSF51556">
    <property type="entry name" value="Metallo-dependent hydrolases"/>
    <property type="match status" value="1"/>
</dbReference>